<organism evidence="2 3">
    <name type="scientific">Immundisolibacter cernigliae</name>
    <dbReference type="NCBI Taxonomy" id="1810504"/>
    <lineage>
        <taxon>Bacteria</taxon>
        <taxon>Pseudomonadati</taxon>
        <taxon>Pseudomonadota</taxon>
        <taxon>Gammaproteobacteria</taxon>
        <taxon>Immundisolibacterales</taxon>
        <taxon>Immundisolibacteraceae</taxon>
        <taxon>Immundisolibacter</taxon>
    </lineage>
</organism>
<dbReference type="InParanoid" id="A0A1B1YX41"/>
<protein>
    <submittedName>
        <fullName evidence="2">Metallohydrolase</fullName>
    </submittedName>
</protein>
<dbReference type="EMBL" id="CP014671">
    <property type="protein sequence ID" value="ANX05329.1"/>
    <property type="molecule type" value="Genomic_DNA"/>
</dbReference>
<dbReference type="PANTHER" id="PTHR42773:SF1">
    <property type="entry name" value="METALLO-BETA-LACTAMASE FAMILY PROTEIN"/>
    <property type="match status" value="1"/>
</dbReference>
<dbReference type="SUPFAM" id="SSF56281">
    <property type="entry name" value="Metallo-hydrolase/oxidoreductase"/>
    <property type="match status" value="1"/>
</dbReference>
<name>A0A1B1YX41_9GAMM</name>
<dbReference type="AlphaFoldDB" id="A0A1B1YX41"/>
<reference evidence="3" key="1">
    <citation type="submission" date="2016-03" db="EMBL/GenBank/DDBJ databases">
        <title>Complete genome sequence of Solimmundus cernigliae, representing a novel lineage of polycyclic aromatic hydrocarbon degraders within the Gammaproteobacteria.</title>
        <authorList>
            <person name="Singleton D.R."/>
            <person name="Dickey A.N."/>
            <person name="Scholl E.H."/>
            <person name="Wright F.A."/>
            <person name="Aitken M.D."/>
        </authorList>
    </citation>
    <scope>NUCLEOTIDE SEQUENCE [LARGE SCALE GENOMIC DNA]</scope>
    <source>
        <strain evidence="3">TR3.2</strain>
    </source>
</reference>
<dbReference type="OrthoDB" id="9802991at2"/>
<gene>
    <name evidence="2" type="ORF">PG2T_14805</name>
</gene>
<dbReference type="STRING" id="1810504.PG2T_14805"/>
<dbReference type="InterPro" id="IPR001279">
    <property type="entry name" value="Metallo-B-lactamas"/>
</dbReference>
<dbReference type="SMART" id="SM00849">
    <property type="entry name" value="Lactamase_B"/>
    <property type="match status" value="1"/>
</dbReference>
<evidence type="ECO:0000313" key="2">
    <source>
        <dbReference type="EMBL" id="ANX05329.1"/>
    </source>
</evidence>
<dbReference type="PANTHER" id="PTHR42773">
    <property type="entry name" value="METALLO-BETA-LACTAMASE-RELATED"/>
    <property type="match status" value="1"/>
</dbReference>
<dbReference type="GO" id="GO:0016787">
    <property type="term" value="F:hydrolase activity"/>
    <property type="evidence" value="ECO:0007669"/>
    <property type="project" value="UniProtKB-KW"/>
</dbReference>
<evidence type="ECO:0000259" key="1">
    <source>
        <dbReference type="SMART" id="SM00849"/>
    </source>
</evidence>
<dbReference type="InterPro" id="IPR036866">
    <property type="entry name" value="RibonucZ/Hydroxyglut_hydro"/>
</dbReference>
<proteinExistence type="predicted"/>
<accession>A0A1B1YX41</accession>
<sequence>MQQLFPDLWQTAAQYPFGPAVTTHAYLWLRADGNVLFYNTGLAAELDAIERLGGVAWQYLSHRDEVAPSLADIRRRFGARLCCHALEAPFAGRISPVDVAFDAAHTPLANLDVIPTPGHTPGSTCYRIRSAHGPTYLFTGDTLFPDGAGWGTYVAAAQRDTLRQSLALLRDPAPDVVLSSAARDPDGYRRLTGPDWQRVLDEAIDSLR</sequence>
<dbReference type="RefSeq" id="WP_068807224.1">
    <property type="nucleotide sequence ID" value="NZ_CP014671.1"/>
</dbReference>
<dbReference type="KEGG" id="gbi:PG2T_14805"/>
<dbReference type="Proteomes" id="UP000092952">
    <property type="component" value="Chromosome"/>
</dbReference>
<keyword evidence="3" id="KW-1185">Reference proteome</keyword>
<keyword evidence="2" id="KW-0378">Hydrolase</keyword>
<dbReference type="Gene3D" id="3.60.15.10">
    <property type="entry name" value="Ribonuclease Z/Hydroxyacylglutathione hydrolase-like"/>
    <property type="match status" value="1"/>
</dbReference>
<evidence type="ECO:0000313" key="3">
    <source>
        <dbReference type="Proteomes" id="UP000092952"/>
    </source>
</evidence>
<feature type="domain" description="Metallo-beta-lactamase" evidence="1">
    <location>
        <begin position="22"/>
        <end position="180"/>
    </location>
</feature>
<dbReference type="Pfam" id="PF00753">
    <property type="entry name" value="Lactamase_B"/>
    <property type="match status" value="1"/>
</dbReference>